<proteinExistence type="predicted"/>
<feature type="compositionally biased region" description="Polar residues" evidence="1">
    <location>
        <begin position="35"/>
        <end position="55"/>
    </location>
</feature>
<name>A0A5B7HVG4_PORTR</name>
<dbReference type="AlphaFoldDB" id="A0A5B7HVG4"/>
<keyword evidence="3" id="KW-1185">Reference proteome</keyword>
<sequence length="104" mass="11985">MARNKTTQPKRLARDTKPQQKRLSSSQRQRVSFQHNGSLASSPFSKVSLGWTQNTHHPRSSARLEVRVTEYSQSLRRLVTGGAWDEGRHLNHLHTQSPRRPLSY</sequence>
<dbReference type="EMBL" id="VSRR010034728">
    <property type="protein sequence ID" value="MPC72424.1"/>
    <property type="molecule type" value="Genomic_DNA"/>
</dbReference>
<dbReference type="Proteomes" id="UP000324222">
    <property type="component" value="Unassembled WGS sequence"/>
</dbReference>
<feature type="region of interest" description="Disordered" evidence="1">
    <location>
        <begin position="1"/>
        <end position="61"/>
    </location>
</feature>
<organism evidence="2 3">
    <name type="scientific">Portunus trituberculatus</name>
    <name type="common">Swimming crab</name>
    <name type="synonym">Neptunus trituberculatus</name>
    <dbReference type="NCBI Taxonomy" id="210409"/>
    <lineage>
        <taxon>Eukaryota</taxon>
        <taxon>Metazoa</taxon>
        <taxon>Ecdysozoa</taxon>
        <taxon>Arthropoda</taxon>
        <taxon>Crustacea</taxon>
        <taxon>Multicrustacea</taxon>
        <taxon>Malacostraca</taxon>
        <taxon>Eumalacostraca</taxon>
        <taxon>Eucarida</taxon>
        <taxon>Decapoda</taxon>
        <taxon>Pleocyemata</taxon>
        <taxon>Brachyura</taxon>
        <taxon>Eubrachyura</taxon>
        <taxon>Portunoidea</taxon>
        <taxon>Portunidae</taxon>
        <taxon>Portuninae</taxon>
        <taxon>Portunus</taxon>
    </lineage>
</organism>
<gene>
    <name evidence="2" type="ORF">E2C01_066729</name>
</gene>
<protein>
    <submittedName>
        <fullName evidence="2">Uncharacterized protein</fullName>
    </submittedName>
</protein>
<reference evidence="2 3" key="1">
    <citation type="submission" date="2019-05" db="EMBL/GenBank/DDBJ databases">
        <title>Another draft genome of Portunus trituberculatus and its Hox gene families provides insights of decapod evolution.</title>
        <authorList>
            <person name="Jeong J.-H."/>
            <person name="Song I."/>
            <person name="Kim S."/>
            <person name="Choi T."/>
            <person name="Kim D."/>
            <person name="Ryu S."/>
            <person name="Kim W."/>
        </authorList>
    </citation>
    <scope>NUCLEOTIDE SEQUENCE [LARGE SCALE GENOMIC DNA]</scope>
    <source>
        <tissue evidence="2">Muscle</tissue>
    </source>
</reference>
<evidence type="ECO:0000313" key="3">
    <source>
        <dbReference type="Proteomes" id="UP000324222"/>
    </source>
</evidence>
<accession>A0A5B7HVG4</accession>
<evidence type="ECO:0000256" key="1">
    <source>
        <dbReference type="SAM" id="MobiDB-lite"/>
    </source>
</evidence>
<feature type="region of interest" description="Disordered" evidence="1">
    <location>
        <begin position="84"/>
        <end position="104"/>
    </location>
</feature>
<evidence type="ECO:0000313" key="2">
    <source>
        <dbReference type="EMBL" id="MPC72424.1"/>
    </source>
</evidence>
<comment type="caution">
    <text evidence="2">The sequence shown here is derived from an EMBL/GenBank/DDBJ whole genome shotgun (WGS) entry which is preliminary data.</text>
</comment>
<feature type="compositionally biased region" description="Low complexity" evidence="1">
    <location>
        <begin position="21"/>
        <end position="34"/>
    </location>
</feature>